<name>A0A646QW91_9CAUD</name>
<reference evidence="2 3" key="1">
    <citation type="journal article" date="2019" name="mSystems">
        <title>Diverse, abundant and novel viruses infecting the marine abundant Roseobacter RCA lineage.</title>
        <authorList>
            <person name="Zhang Z.F."/>
            <person name="Chen F."/>
            <person name="Chu X."/>
            <person name="Zhang H."/>
            <person name="Luo H.W."/>
            <person name="Zhai Z.Q."/>
            <person name="Yang M.Y."/>
            <person name="Zhao Y.L."/>
        </authorList>
    </citation>
    <scope>NUCLEOTIDE SEQUENCE [LARGE SCALE GENOMIC DNA]</scope>
</reference>
<organism evidence="2 3">
    <name type="scientific">Roseobacter phage CRP-4</name>
    <dbReference type="NCBI Taxonomy" id="2559283"/>
    <lineage>
        <taxon>Viruses</taxon>
        <taxon>Duplodnaviria</taxon>
        <taxon>Heunggongvirae</taxon>
        <taxon>Uroviricota</taxon>
        <taxon>Caudoviricetes</taxon>
        <taxon>Zobellviridae</taxon>
        <taxon>Cobavirinae</taxon>
        <taxon>Veravirus</taxon>
    </lineage>
</organism>
<gene>
    <name evidence="2" type="ORF">CRP4_gp57</name>
</gene>
<sequence>MSMYKLSQLKTDNGIIRTKSLFYELSYVDPEFALFTLKEEDMVMPNGRPVVALSKLYLAFATMDPTEYQFAISVFGSWEVWEKMQLTAPLKKPIEKWRREAEVKRKSLAFESVIKEIREDGRSSFTAAKFLINEEWKPKEDGRTARKAKSAEAKSTSEEAFEKAGVTEDLERLKSQGLIN</sequence>
<accession>A0A646QW91</accession>
<evidence type="ECO:0000313" key="3">
    <source>
        <dbReference type="Proteomes" id="UP000424671"/>
    </source>
</evidence>
<evidence type="ECO:0000256" key="1">
    <source>
        <dbReference type="SAM" id="MobiDB-lite"/>
    </source>
</evidence>
<dbReference type="Proteomes" id="UP000424671">
    <property type="component" value="Segment"/>
</dbReference>
<feature type="region of interest" description="Disordered" evidence="1">
    <location>
        <begin position="141"/>
        <end position="163"/>
    </location>
</feature>
<proteinExistence type="predicted"/>
<protein>
    <submittedName>
        <fullName evidence="2">Uncharacterized protein</fullName>
    </submittedName>
</protein>
<evidence type="ECO:0000313" key="2">
    <source>
        <dbReference type="EMBL" id="QBQ72666.1"/>
    </source>
</evidence>
<dbReference type="EMBL" id="MK613346">
    <property type="protein sequence ID" value="QBQ72666.1"/>
    <property type="molecule type" value="Genomic_DNA"/>
</dbReference>